<evidence type="ECO:0000256" key="2">
    <source>
        <dbReference type="SAM" id="MobiDB-lite"/>
    </source>
</evidence>
<sequence length="834" mass="94247">MFALLEMRVDVKTVNVITVVRTYHIYCVWSNPIRNPVSHNAIQLSVKILIDSQSSPFVTLLHSPSQQINALKFAFLSIFSCTFSSAFSLLQPLSTTALCYCFRPAKTRRRFVSAESRIPSYRVESFAESSHRVRSLDMLDGLLGRGFSPKCKSLIKLTKNRIDVIRRKRKATEKFLAKDIADLLANGLDVNAYGRAEGLFVELTLSSCYDFVEQSCDFVLKHLSVLQKVSGCPEDLRETISSLMFAAARFSDLPELRELRQIFQDRYESSLECYVNQEFAINLNSKSATLEQKVQLMHDIASEFSIKWDSKAFELRMSKSSGAVQEKFQNGKEALSKGDENYLRSKSKLPNSENGLKPLSSYDEVNLKRDSHGSSLPGKEELTSKRSDRGGYWKEGSMLKPIGCSSNDTKEKQVEGGSNLHDSWGNARHVKERQDTATAGKSPVHARFISKNNVNEPYINHGGILDVDNSERKCRKDETPQVKPSFYNVIPPAYTREEQFEGGSNQHGWGSARRVKENQDTVTVRKSSGHAGSRSKNNTNEPFAVNDGGLPVVDNSERKPQKEETPRVKAFYNNAIPPPYVKPNSKLKNRTHGTDSVSSNIDSDGIPAYPSVHEKLEATPTMHRIQSGLDDSERDLQAIRHAARPSKQGHEKEPFVQEDATEVVVLKQKSTRRKHSKSRSSIYDDASSEDAEVVRKQRSRRRDEQKRGLQILFDDERHKNDEEERIIDRLLIHYSKKPSINVPEKARRKSRSRHAHQIDKDGSREGPDETPEMVTRPPRSVSLPHDETEVVEVKKVFARAASFQPERSNEARHVHPKLPDCDDLAARIAALRGT</sequence>
<dbReference type="InterPro" id="IPR042277">
    <property type="entry name" value="IST1-like"/>
</dbReference>
<gene>
    <name evidence="3" type="ORF">VNO80_12384</name>
</gene>
<dbReference type="InterPro" id="IPR005061">
    <property type="entry name" value="Ist1"/>
</dbReference>
<name>A0AAN9MZR5_PHACN</name>
<reference evidence="3 4" key="1">
    <citation type="submission" date="2024-01" db="EMBL/GenBank/DDBJ databases">
        <title>The genomes of 5 underutilized Papilionoideae crops provide insights into root nodulation and disease resistanc.</title>
        <authorList>
            <person name="Jiang F."/>
        </authorList>
    </citation>
    <scope>NUCLEOTIDE SEQUENCE [LARGE SCALE GENOMIC DNA]</scope>
    <source>
        <strain evidence="3">JINMINGXINNONG_FW02</strain>
        <tissue evidence="3">Leaves</tissue>
    </source>
</reference>
<dbReference type="GO" id="GO:0015031">
    <property type="term" value="P:protein transport"/>
    <property type="evidence" value="ECO:0007669"/>
    <property type="project" value="InterPro"/>
</dbReference>
<comment type="similarity">
    <text evidence="1">Belongs to the IST1 family.</text>
</comment>
<dbReference type="PANTHER" id="PTHR12161:SF14">
    <property type="entry name" value="REGULATOR OF VPS4 ACTIVITY IN THE MVB PATHWAY PROTEIN"/>
    <property type="match status" value="1"/>
</dbReference>
<dbReference type="Pfam" id="PF03398">
    <property type="entry name" value="Ist1"/>
    <property type="match status" value="1"/>
</dbReference>
<feature type="compositionally biased region" description="Basic residues" evidence="2">
    <location>
        <begin position="669"/>
        <end position="678"/>
    </location>
</feature>
<dbReference type="AlphaFoldDB" id="A0AAN9MZR5"/>
<feature type="compositionally biased region" description="Basic and acidic residues" evidence="2">
    <location>
        <begin position="555"/>
        <end position="567"/>
    </location>
</feature>
<evidence type="ECO:0000313" key="4">
    <source>
        <dbReference type="Proteomes" id="UP001374584"/>
    </source>
</evidence>
<protein>
    <submittedName>
        <fullName evidence="3">Uncharacterized protein</fullName>
    </submittedName>
</protein>
<feature type="region of interest" description="Disordered" evidence="2">
    <location>
        <begin position="741"/>
        <end position="787"/>
    </location>
</feature>
<feature type="compositionally biased region" description="Basic residues" evidence="2">
    <location>
        <begin position="746"/>
        <end position="755"/>
    </location>
</feature>
<dbReference type="Gene3D" id="1.20.1260.60">
    <property type="entry name" value="Vacuolar protein sorting-associated protein Ist1"/>
    <property type="match status" value="1"/>
</dbReference>
<accession>A0AAN9MZR5</accession>
<comment type="caution">
    <text evidence="3">The sequence shown here is derived from an EMBL/GenBank/DDBJ whole genome shotgun (WGS) entry which is preliminary data.</text>
</comment>
<dbReference type="FunFam" id="1.20.1260.60:FF:000002">
    <property type="entry name" value="Vacuolar protein sorting-associated protein IST1"/>
    <property type="match status" value="1"/>
</dbReference>
<evidence type="ECO:0000256" key="1">
    <source>
        <dbReference type="ARBA" id="ARBA00005536"/>
    </source>
</evidence>
<dbReference type="EMBL" id="JAYMYR010000005">
    <property type="protein sequence ID" value="KAK7364045.1"/>
    <property type="molecule type" value="Genomic_DNA"/>
</dbReference>
<feature type="compositionally biased region" description="Basic and acidic residues" evidence="2">
    <location>
        <begin position="365"/>
        <end position="392"/>
    </location>
</feature>
<dbReference type="PANTHER" id="PTHR12161">
    <property type="entry name" value="IST1 FAMILY MEMBER"/>
    <property type="match status" value="1"/>
</dbReference>
<dbReference type="Proteomes" id="UP001374584">
    <property type="component" value="Unassembled WGS sequence"/>
</dbReference>
<feature type="compositionally biased region" description="Basic and acidic residues" evidence="2">
    <location>
        <begin position="756"/>
        <end position="767"/>
    </location>
</feature>
<keyword evidence="4" id="KW-1185">Reference proteome</keyword>
<organism evidence="3 4">
    <name type="scientific">Phaseolus coccineus</name>
    <name type="common">Scarlet runner bean</name>
    <name type="synonym">Phaseolus multiflorus</name>
    <dbReference type="NCBI Taxonomy" id="3886"/>
    <lineage>
        <taxon>Eukaryota</taxon>
        <taxon>Viridiplantae</taxon>
        <taxon>Streptophyta</taxon>
        <taxon>Embryophyta</taxon>
        <taxon>Tracheophyta</taxon>
        <taxon>Spermatophyta</taxon>
        <taxon>Magnoliopsida</taxon>
        <taxon>eudicotyledons</taxon>
        <taxon>Gunneridae</taxon>
        <taxon>Pentapetalae</taxon>
        <taxon>rosids</taxon>
        <taxon>fabids</taxon>
        <taxon>Fabales</taxon>
        <taxon>Fabaceae</taxon>
        <taxon>Papilionoideae</taxon>
        <taxon>50 kb inversion clade</taxon>
        <taxon>NPAAA clade</taxon>
        <taxon>indigoferoid/millettioid clade</taxon>
        <taxon>Phaseoleae</taxon>
        <taxon>Phaseolus</taxon>
    </lineage>
</organism>
<feature type="region of interest" description="Disordered" evidence="2">
    <location>
        <begin position="499"/>
        <end position="606"/>
    </location>
</feature>
<feature type="region of interest" description="Disordered" evidence="2">
    <location>
        <begin position="666"/>
        <end position="705"/>
    </location>
</feature>
<proteinExistence type="inferred from homology"/>
<evidence type="ECO:0000313" key="3">
    <source>
        <dbReference type="EMBL" id="KAK7364045.1"/>
    </source>
</evidence>
<feature type="region of interest" description="Disordered" evidence="2">
    <location>
        <begin position="335"/>
        <end position="424"/>
    </location>
</feature>